<reference evidence="8 10" key="1">
    <citation type="submission" date="2015-02" db="EMBL/GenBank/DDBJ databases">
        <authorList>
            <person name="Chooi Y.-H."/>
        </authorList>
    </citation>
    <scope>NUCLEOTIDE SEQUENCE [LARGE SCALE GENOMIC DNA]</scope>
    <source>
        <strain evidence="8">E3</strain>
    </source>
</reference>
<feature type="transmembrane region" description="Helical" evidence="6">
    <location>
        <begin position="569"/>
        <end position="590"/>
    </location>
</feature>
<feature type="compositionally biased region" description="Polar residues" evidence="5">
    <location>
        <begin position="854"/>
        <end position="873"/>
    </location>
</feature>
<feature type="transmembrane region" description="Helical" evidence="6">
    <location>
        <begin position="693"/>
        <end position="712"/>
    </location>
</feature>
<evidence type="ECO:0000256" key="6">
    <source>
        <dbReference type="SAM" id="Phobius"/>
    </source>
</evidence>
<proteinExistence type="predicted"/>
<keyword evidence="4 6" id="KW-0472">Membrane</keyword>
<protein>
    <submittedName>
        <fullName evidence="8">Uncharacterized protein</fullName>
    </submittedName>
</protein>
<comment type="subcellular location">
    <subcellularLocation>
        <location evidence="1">Membrane</location>
    </subcellularLocation>
</comment>
<name>A0A0G4J1A4_PLABS</name>
<dbReference type="InterPro" id="IPR000203">
    <property type="entry name" value="GPS"/>
</dbReference>
<dbReference type="EMBL" id="OVEO01000017">
    <property type="protein sequence ID" value="SPR01318.1"/>
    <property type="molecule type" value="Genomic_DNA"/>
</dbReference>
<evidence type="ECO:0000256" key="7">
    <source>
        <dbReference type="SAM" id="SignalP"/>
    </source>
</evidence>
<reference evidence="9 11" key="2">
    <citation type="submission" date="2018-03" db="EMBL/GenBank/DDBJ databases">
        <authorList>
            <person name="Fogelqvist J."/>
        </authorList>
    </citation>
    <scope>NUCLEOTIDE SEQUENCE [LARGE SCALE GENOMIC DNA]</scope>
</reference>
<keyword evidence="3 6" id="KW-1133">Transmembrane helix</keyword>
<evidence type="ECO:0000256" key="3">
    <source>
        <dbReference type="ARBA" id="ARBA00022989"/>
    </source>
</evidence>
<evidence type="ECO:0000313" key="9">
    <source>
        <dbReference type="EMBL" id="SPR01318.1"/>
    </source>
</evidence>
<feature type="region of interest" description="Disordered" evidence="5">
    <location>
        <begin position="854"/>
        <end position="923"/>
    </location>
</feature>
<dbReference type="InterPro" id="IPR046338">
    <property type="entry name" value="GAIN_dom_sf"/>
</dbReference>
<dbReference type="AlphaFoldDB" id="A0A0G4J1A4"/>
<sequence>MKTTDLVQLLLAALVICPATAAVPTRRSGSRYQLPSRTITTSTPSTPETVHIHIDVGRRRPDGAVNVTASLVPISATAPPVLWNWWWSSTLTNASVPATSSSSSSSSSISFMVDGVGAQTNVFVNASHPYLGTLSSSVAIASGEAGLVAVQPSSGTLLDVFRIAIPDGDPCRWTSCVCGHETFSLGCLSGPLLLPAALRPCQGSTVECIVADGTNRTLTLAIPVTPLSNGTVSRRALNLVERAQDVAGIPQSDLVTSVCSALDGDRADTNDDTPTRTGIRVMLARTLNVPSDCYSLPASRVLRSVRDLLSAPQQTNRTLVDVTMRAMASYLGRRRHCPLPLTDDELDDAVHALSSALDAEPGLNVSDPVALIALDRFQSVNATCTQVDAPNLSVVAGSSLSCPSDRVSLPSSVPSSLYVKSVVTRDPSSSSPVLSDIHAVDVFACDGRLCAEVRVADLPDVINVTMFGWGRRPGAPGRCAWRHPPSRTWSTAGCTTLVSASAVVCQCTHLTEFALVDFRGRLGAQDTATVILYWVSFTCHVALLTVTIAMLAIAGVHVRNRTALRSVRFLLSSVCFTCVCRILSALQYEIPTLQASSAIANGLAETLIDIAAVSSHFVTSTFFCLMLLGTAHRVDRVSTGTQPPLFMGYHRSYMLFNLGLIVLVVSLLFTAVVLDTTRALSYALLSSALLKSASALVAVACLVCAVIIPFSGTRLRDRILSSDPRSIAVRQYLLVAQHIMKLSAMFSVSFAVQAGLWIFSIALSDTYAPWYAAFDGVYLFCDMLCSVISLTFTRMAIETGKGKARTSMVSNMAQRSAPPIAQKPSVDRIGNSAREHLDIPEVISELWGSILDTTTSSAGRPRSAATSTLSNRTRGTHPPSDTLRTGTATTTTAATTASTNRSAATMTRTAWTRSTAHSPVGTGRFWSTMAANAPTTTQSEPDENGLETVPTYTVAVLPPDGTIEDVQNVHDSPMVDYSRRSRP</sequence>
<evidence type="ECO:0000313" key="8">
    <source>
        <dbReference type="EMBL" id="CEP01282.1"/>
    </source>
</evidence>
<accession>A0A0G4J1A4</accession>
<feature type="chain" id="PRO_5033717633" evidence="7">
    <location>
        <begin position="22"/>
        <end position="983"/>
    </location>
</feature>
<feature type="region of interest" description="Disordered" evidence="5">
    <location>
        <begin position="27"/>
        <end position="47"/>
    </location>
</feature>
<gene>
    <name evidence="8" type="ORF">PBRA_001888</name>
    <name evidence="9" type="ORF">PLBR_LOCUS8533</name>
</gene>
<geneLocation type="mitochondrion" evidence="9"/>
<feature type="signal peptide" evidence="7">
    <location>
        <begin position="1"/>
        <end position="21"/>
    </location>
</feature>
<feature type="transmembrane region" description="Helical" evidence="6">
    <location>
        <begin position="776"/>
        <end position="797"/>
    </location>
</feature>
<feature type="transmembrane region" description="Helical" evidence="6">
    <location>
        <begin position="610"/>
        <end position="631"/>
    </location>
</feature>
<keyword evidence="9" id="KW-0496">Mitochondrion</keyword>
<keyword evidence="7" id="KW-0732">Signal</keyword>
<feature type="transmembrane region" description="Helical" evidence="6">
    <location>
        <begin position="742"/>
        <end position="764"/>
    </location>
</feature>
<feature type="compositionally biased region" description="Low complexity" evidence="5">
    <location>
        <begin position="35"/>
        <end position="47"/>
    </location>
</feature>
<evidence type="ECO:0000256" key="2">
    <source>
        <dbReference type="ARBA" id="ARBA00022692"/>
    </source>
</evidence>
<dbReference type="GO" id="GO:0016020">
    <property type="term" value="C:membrane"/>
    <property type="evidence" value="ECO:0007669"/>
    <property type="project" value="UniProtKB-SubCell"/>
</dbReference>
<evidence type="ECO:0000256" key="5">
    <source>
        <dbReference type="SAM" id="MobiDB-lite"/>
    </source>
</evidence>
<feature type="compositionally biased region" description="Low complexity" evidence="5">
    <location>
        <begin position="880"/>
        <end position="910"/>
    </location>
</feature>
<organism evidence="8 10">
    <name type="scientific">Plasmodiophora brassicae</name>
    <name type="common">Clubroot disease agent</name>
    <dbReference type="NCBI Taxonomy" id="37360"/>
    <lineage>
        <taxon>Eukaryota</taxon>
        <taxon>Sar</taxon>
        <taxon>Rhizaria</taxon>
        <taxon>Endomyxa</taxon>
        <taxon>Phytomyxea</taxon>
        <taxon>Plasmodiophorida</taxon>
        <taxon>Plasmodiophoridae</taxon>
        <taxon>Plasmodiophora</taxon>
    </lineage>
</organism>
<keyword evidence="10" id="KW-1185">Reference proteome</keyword>
<evidence type="ECO:0000256" key="1">
    <source>
        <dbReference type="ARBA" id="ARBA00004370"/>
    </source>
</evidence>
<dbReference type="OrthoDB" id="1100386at2759"/>
<feature type="transmembrane region" description="Helical" evidence="6">
    <location>
        <begin position="652"/>
        <end position="673"/>
    </location>
</feature>
<dbReference type="EMBL" id="CDSF01000112">
    <property type="protein sequence ID" value="CEP01282.1"/>
    <property type="molecule type" value="Genomic_DNA"/>
</dbReference>
<keyword evidence="2 6" id="KW-0812">Transmembrane</keyword>
<dbReference type="Gene3D" id="2.60.220.50">
    <property type="match status" value="1"/>
</dbReference>
<evidence type="ECO:0000313" key="10">
    <source>
        <dbReference type="Proteomes" id="UP000039324"/>
    </source>
</evidence>
<dbReference type="Proteomes" id="UP000039324">
    <property type="component" value="Unassembled WGS sequence"/>
</dbReference>
<feature type="region of interest" description="Disordered" evidence="5">
    <location>
        <begin position="963"/>
        <end position="983"/>
    </location>
</feature>
<dbReference type="Proteomes" id="UP000290189">
    <property type="component" value="Unassembled WGS sequence"/>
</dbReference>
<feature type="transmembrane region" description="Helical" evidence="6">
    <location>
        <begin position="531"/>
        <end position="557"/>
    </location>
</feature>
<evidence type="ECO:0000256" key="4">
    <source>
        <dbReference type="ARBA" id="ARBA00023136"/>
    </source>
</evidence>
<evidence type="ECO:0000313" key="11">
    <source>
        <dbReference type="Proteomes" id="UP000290189"/>
    </source>
</evidence>
<dbReference type="Pfam" id="PF01825">
    <property type="entry name" value="GPS"/>
    <property type="match status" value="1"/>
</dbReference>